<comment type="caution">
    <text evidence="1">The sequence shown here is derived from an EMBL/GenBank/DDBJ whole genome shotgun (WGS) entry which is preliminary data.</text>
</comment>
<dbReference type="EMBL" id="JACASI010000015">
    <property type="protein sequence ID" value="MCQ3829079.1"/>
    <property type="molecule type" value="Genomic_DNA"/>
</dbReference>
<protein>
    <submittedName>
        <fullName evidence="1">DUF945 family protein</fullName>
    </submittedName>
</protein>
<reference evidence="1" key="1">
    <citation type="thesis" date="2020" institute="Technische Universitat Dresden" country="Dresden, Germany">
        <title>The Agarolytic System of Microbulbifer elongatus PORT2, Isolated from Batu Karas, Pangandaran West Java Indonesia.</title>
        <authorList>
            <person name="Anggraeni S.R."/>
        </authorList>
    </citation>
    <scope>NUCLEOTIDE SEQUENCE</scope>
    <source>
        <strain evidence="1">PORT2</strain>
    </source>
</reference>
<proteinExistence type="predicted"/>
<sequence>MKASRLLLITTTAVLLLAALIAPGLIGPKVEEALQQQLAQQPNIDLNGYQRGWFGAEALTLLKGKDGATETLSEIQHGPVLFTRSGPRVGALYAETRLTGKQLEPVLRHQLEAYYGAIGASVEDSPVVLETLVAANNRVINTLHLEPIDRSVADQQIQFKGGQVRFVTDYQGKQQDSRFALGEFVRMDGHREALYLQSAQGNFALAPSGAGTLHATLPLVRTNNDNGPLELRDVELAYTSELIAPRTLKVQTEVKLPEIQSSTPARSLTQQLNLPSISYDDLHHFLYNLMLTPSHQRSWPVVFQRPLQAQQQLDIQTANGPMQLQLDVDWKGMPRTRTVPVSDKLFWLDNLNGSANISAAEQALMQSPLIMQASALKQYGFMLEQDGQLTMQLQLERGNLEVNGQLLPADLFVLALMGGI</sequence>
<evidence type="ECO:0000313" key="1">
    <source>
        <dbReference type="EMBL" id="MCQ3829079.1"/>
    </source>
</evidence>
<organism evidence="1 2">
    <name type="scientific">Microbulbifer elongatus</name>
    <dbReference type="NCBI Taxonomy" id="86173"/>
    <lineage>
        <taxon>Bacteria</taxon>
        <taxon>Pseudomonadati</taxon>
        <taxon>Pseudomonadota</taxon>
        <taxon>Gammaproteobacteria</taxon>
        <taxon>Cellvibrionales</taxon>
        <taxon>Microbulbiferaceae</taxon>
        <taxon>Microbulbifer</taxon>
    </lineage>
</organism>
<evidence type="ECO:0000313" key="2">
    <source>
        <dbReference type="Proteomes" id="UP001205566"/>
    </source>
</evidence>
<dbReference type="RefSeq" id="WP_255873930.1">
    <property type="nucleotide sequence ID" value="NZ_JACASI010000015.1"/>
</dbReference>
<dbReference type="InterPro" id="IPR010352">
    <property type="entry name" value="DUF945"/>
</dbReference>
<dbReference type="Pfam" id="PF06097">
    <property type="entry name" value="DUF945"/>
    <property type="match status" value="1"/>
</dbReference>
<accession>A0ABT1P263</accession>
<dbReference type="Proteomes" id="UP001205566">
    <property type="component" value="Unassembled WGS sequence"/>
</dbReference>
<gene>
    <name evidence="1" type="ORF">HXX02_06455</name>
</gene>
<name>A0ABT1P263_9GAMM</name>
<keyword evidence="2" id="KW-1185">Reference proteome</keyword>